<reference evidence="2 3" key="1">
    <citation type="submission" date="2019-03" db="EMBL/GenBank/DDBJ databases">
        <title>Single cell metagenomics reveals metabolic interactions within the superorganism composed of flagellate Streblomastix strix and complex community of Bacteroidetes bacteria on its surface.</title>
        <authorList>
            <person name="Treitli S.C."/>
            <person name="Kolisko M."/>
            <person name="Husnik F."/>
            <person name="Keeling P."/>
            <person name="Hampl V."/>
        </authorList>
    </citation>
    <scope>NUCLEOTIDE SEQUENCE [LARGE SCALE GENOMIC DNA]</scope>
    <source>
        <strain evidence="2">ST1C</strain>
    </source>
</reference>
<sequence length="123" mass="14196">ALMIRILYKSRMTESEFLCAGILINHVWRMKPELISPVTFQSLFIVCCLLSCKMNSDIANTNRQWAQMLGMRTEKLNGIEAEILSALKFGTFIEAEEFESVRRVFEQRIAVTVMTKIFAKKVQ</sequence>
<evidence type="ECO:0000259" key="1">
    <source>
        <dbReference type="Pfam" id="PF00134"/>
    </source>
</evidence>
<accession>A0A5J4PK24</accession>
<name>A0A5J4PK24_9EUKA</name>
<evidence type="ECO:0000313" key="2">
    <source>
        <dbReference type="EMBL" id="KAA6308934.1"/>
    </source>
</evidence>
<dbReference type="Proteomes" id="UP000324800">
    <property type="component" value="Unassembled WGS sequence"/>
</dbReference>
<dbReference type="EMBL" id="SNRW01050577">
    <property type="protein sequence ID" value="KAA6308934.1"/>
    <property type="molecule type" value="Genomic_DNA"/>
</dbReference>
<dbReference type="SUPFAM" id="SSF47954">
    <property type="entry name" value="Cyclin-like"/>
    <property type="match status" value="1"/>
</dbReference>
<dbReference type="InterPro" id="IPR013922">
    <property type="entry name" value="Cyclin_PHO80-like"/>
</dbReference>
<comment type="caution">
    <text evidence="2">The sequence shown here is derived from an EMBL/GenBank/DDBJ whole genome shotgun (WGS) entry which is preliminary data.</text>
</comment>
<protein>
    <recommendedName>
        <fullName evidence="1">Cyclin N-terminal domain-containing protein</fullName>
    </recommendedName>
</protein>
<dbReference type="PANTHER" id="PTHR15615">
    <property type="match status" value="1"/>
</dbReference>
<dbReference type="CDD" id="cd20557">
    <property type="entry name" value="CYCLIN_ScPCL1-like"/>
    <property type="match status" value="1"/>
</dbReference>
<dbReference type="Gene3D" id="1.10.472.10">
    <property type="entry name" value="Cyclin-like"/>
    <property type="match status" value="1"/>
</dbReference>
<dbReference type="InterPro" id="IPR036915">
    <property type="entry name" value="Cyclin-like_sf"/>
</dbReference>
<dbReference type="PANTHER" id="PTHR15615:SF108">
    <property type="entry name" value="PROTEIN CNPPD1"/>
    <property type="match status" value="1"/>
</dbReference>
<feature type="domain" description="Cyclin N-terminal" evidence="1">
    <location>
        <begin position="3"/>
        <end position="89"/>
    </location>
</feature>
<dbReference type="GO" id="GO:0019901">
    <property type="term" value="F:protein kinase binding"/>
    <property type="evidence" value="ECO:0007669"/>
    <property type="project" value="InterPro"/>
</dbReference>
<dbReference type="InterPro" id="IPR006671">
    <property type="entry name" value="Cyclin_N"/>
</dbReference>
<gene>
    <name evidence="2" type="ORF">EZS28_056597</name>
</gene>
<feature type="non-terminal residue" evidence="2">
    <location>
        <position position="1"/>
    </location>
</feature>
<dbReference type="Pfam" id="PF00134">
    <property type="entry name" value="Cyclin_N"/>
    <property type="match status" value="1"/>
</dbReference>
<evidence type="ECO:0000313" key="3">
    <source>
        <dbReference type="Proteomes" id="UP000324800"/>
    </source>
</evidence>
<proteinExistence type="predicted"/>
<dbReference type="OrthoDB" id="337735at2759"/>
<organism evidence="2 3">
    <name type="scientific">Streblomastix strix</name>
    <dbReference type="NCBI Taxonomy" id="222440"/>
    <lineage>
        <taxon>Eukaryota</taxon>
        <taxon>Metamonada</taxon>
        <taxon>Preaxostyla</taxon>
        <taxon>Oxymonadida</taxon>
        <taxon>Streblomastigidae</taxon>
        <taxon>Streblomastix</taxon>
    </lineage>
</organism>
<dbReference type="AlphaFoldDB" id="A0A5J4PK24"/>